<evidence type="ECO:0000259" key="16">
    <source>
        <dbReference type="PROSITE" id="PS50862"/>
    </source>
</evidence>
<dbReference type="Pfam" id="PF02403">
    <property type="entry name" value="Seryl_tRNA_N"/>
    <property type="match status" value="1"/>
</dbReference>
<dbReference type="Gene3D" id="1.10.287.40">
    <property type="entry name" value="Serine-tRNA synthetase, tRNA binding domain"/>
    <property type="match status" value="1"/>
</dbReference>
<protein>
    <recommendedName>
        <fullName evidence="12">Serine--tRNA ligase</fullName>
        <ecNumber evidence="12">6.1.1.11</ecNumber>
    </recommendedName>
    <alternativeName>
        <fullName evidence="12">Seryl-tRNA synthetase</fullName>
        <shortName evidence="12">SerRS</shortName>
    </alternativeName>
    <alternativeName>
        <fullName evidence="12">Seryl-tRNA(Ser/Sec) synthetase</fullName>
    </alternativeName>
</protein>
<dbReference type="InterPro" id="IPR006195">
    <property type="entry name" value="aa-tRNA-synth_II"/>
</dbReference>
<dbReference type="PROSITE" id="PS50862">
    <property type="entry name" value="AA_TRNA_LIGASE_II"/>
    <property type="match status" value="1"/>
</dbReference>
<feature type="binding site" evidence="13">
    <location>
        <position position="380"/>
    </location>
    <ligand>
        <name>L-serine</name>
        <dbReference type="ChEBI" id="CHEBI:33384"/>
    </ligand>
</feature>
<dbReference type="SUPFAM" id="SSF46589">
    <property type="entry name" value="tRNA-binding arm"/>
    <property type="match status" value="1"/>
</dbReference>
<organism evidence="17 18">
    <name type="scientific">Candidatus Nealsonbacteria bacterium RBG_13_42_11</name>
    <dbReference type="NCBI Taxonomy" id="1801663"/>
    <lineage>
        <taxon>Bacteria</taxon>
        <taxon>Candidatus Nealsoniibacteriota</taxon>
    </lineage>
</organism>
<comment type="subunit">
    <text evidence="12">Homodimer. The tRNA molecule binds across the dimer.</text>
</comment>
<dbReference type="InterPro" id="IPR033729">
    <property type="entry name" value="SerRS_core"/>
</dbReference>
<dbReference type="InterPro" id="IPR002314">
    <property type="entry name" value="aa-tRNA-synt_IIb"/>
</dbReference>
<feature type="domain" description="Aminoacyl-transfer RNA synthetases class-II family profile" evidence="16">
    <location>
        <begin position="137"/>
        <end position="407"/>
    </location>
</feature>
<dbReference type="Pfam" id="PF00587">
    <property type="entry name" value="tRNA-synt_2b"/>
    <property type="match status" value="1"/>
</dbReference>
<dbReference type="PANTHER" id="PTHR43697:SF1">
    <property type="entry name" value="SERINE--TRNA LIGASE"/>
    <property type="match status" value="1"/>
</dbReference>
<keyword evidence="15" id="KW-0175">Coiled coil</keyword>
<dbReference type="GO" id="GO:0005737">
    <property type="term" value="C:cytoplasm"/>
    <property type="evidence" value="ECO:0007669"/>
    <property type="project" value="UniProtKB-SubCell"/>
</dbReference>
<dbReference type="EC" id="6.1.1.11" evidence="12"/>
<evidence type="ECO:0000256" key="8">
    <source>
        <dbReference type="ARBA" id="ARBA00022917"/>
    </source>
</evidence>
<evidence type="ECO:0000256" key="3">
    <source>
        <dbReference type="ARBA" id="ARBA00010728"/>
    </source>
</evidence>
<dbReference type="PIRSF" id="PIRSF001529">
    <property type="entry name" value="Ser-tRNA-synth_IIa"/>
    <property type="match status" value="1"/>
</dbReference>
<accession>A0A1G2E122</accession>
<evidence type="ECO:0000256" key="4">
    <source>
        <dbReference type="ARBA" id="ARBA00022490"/>
    </source>
</evidence>
<comment type="pathway">
    <text evidence="2 12">Aminoacyl-tRNA biosynthesis; selenocysteinyl-tRNA(Sec) biosynthesis; L-seryl-tRNA(Sec) from L-serine and tRNA(Sec): step 1/1.</text>
</comment>
<evidence type="ECO:0000313" key="17">
    <source>
        <dbReference type="EMBL" id="OGZ18858.1"/>
    </source>
</evidence>
<evidence type="ECO:0000256" key="1">
    <source>
        <dbReference type="ARBA" id="ARBA00004496"/>
    </source>
</evidence>
<feature type="site" description="Important for serine binding" evidence="13">
    <location>
        <position position="382"/>
    </location>
</feature>
<reference evidence="17 18" key="1">
    <citation type="journal article" date="2016" name="Nat. Commun.">
        <title>Thousands of microbial genomes shed light on interconnected biogeochemical processes in an aquifer system.</title>
        <authorList>
            <person name="Anantharaman K."/>
            <person name="Brown C.T."/>
            <person name="Hug L.A."/>
            <person name="Sharon I."/>
            <person name="Castelle C.J."/>
            <person name="Probst A.J."/>
            <person name="Thomas B.C."/>
            <person name="Singh A."/>
            <person name="Wilkins M.J."/>
            <person name="Karaoz U."/>
            <person name="Brodie E.L."/>
            <person name="Williams K.H."/>
            <person name="Hubbard S.S."/>
            <person name="Banfield J.F."/>
        </authorList>
    </citation>
    <scope>NUCLEOTIDE SEQUENCE [LARGE SCALE GENOMIC DNA]</scope>
</reference>
<dbReference type="EMBL" id="MHLY01000006">
    <property type="protein sequence ID" value="OGZ18858.1"/>
    <property type="molecule type" value="Genomic_DNA"/>
</dbReference>
<evidence type="ECO:0000256" key="5">
    <source>
        <dbReference type="ARBA" id="ARBA00022598"/>
    </source>
</evidence>
<feature type="binding site" evidence="14">
    <location>
        <begin position="276"/>
        <end position="279"/>
    </location>
    <ligand>
        <name>ATP</name>
        <dbReference type="ChEBI" id="CHEBI:30616"/>
    </ligand>
</feature>
<dbReference type="InterPro" id="IPR015866">
    <property type="entry name" value="Ser-tRNA-synth_1_N"/>
</dbReference>
<dbReference type="GO" id="GO:0006434">
    <property type="term" value="P:seryl-tRNA aminoacylation"/>
    <property type="evidence" value="ECO:0007669"/>
    <property type="project" value="UniProtKB-UniRule"/>
</dbReference>
<sequence length="424" mass="48952">MLDIKFIRQNPDLVKEDVQKKGIKVDIDELLEVDKKRRETLQALEDMLAKKNKASKDITAAKSEKEKKKIILKMRELDTNSDRLTQNLKETEEKFNNLILQIPNLPLEDVPVGKDEKDNVVLREVGEKTKFDFKSKDYLEISEELDLIDIKRAAKVSGTRFGYLKKEAALIEIALINFVFDNLIKEKFVPVIPPVLLKEEMARGTGYFEATDRKEAYFIPEDKFYLVGTSEQSLIAMHADEILEEKELPKRYLGFSACFRRESGAYGKDTKGILRVHQFDKLEMVSLSRPEDSQKEHQFLLEMEERLMQALKIPYRVIQMCTGDLGFPAAAKYDIEAWLPSEGKYRETHSTSNCTDFQARRLNIRYKDKSGKLNFVHTLNGTAFAIGRTLITLIENYQTKDGSVMVPEALQKYLGFKEIKKEQD</sequence>
<gene>
    <name evidence="12" type="primary">serS</name>
    <name evidence="17" type="ORF">A2175_02380</name>
</gene>
<dbReference type="SUPFAM" id="SSF55681">
    <property type="entry name" value="Class II aaRS and biotin synthetases"/>
    <property type="match status" value="1"/>
</dbReference>
<dbReference type="PRINTS" id="PR00981">
    <property type="entry name" value="TRNASYNTHSER"/>
</dbReference>
<evidence type="ECO:0000313" key="18">
    <source>
        <dbReference type="Proteomes" id="UP000176755"/>
    </source>
</evidence>
<keyword evidence="7 12" id="KW-0067">ATP-binding</keyword>
<evidence type="ECO:0000256" key="15">
    <source>
        <dbReference type="SAM" id="Coils"/>
    </source>
</evidence>
<dbReference type="GO" id="GO:0016260">
    <property type="term" value="P:selenocysteine biosynthetic process"/>
    <property type="evidence" value="ECO:0007669"/>
    <property type="project" value="UniProtKB-UniRule"/>
</dbReference>
<evidence type="ECO:0000256" key="11">
    <source>
        <dbReference type="ARBA" id="ARBA00048823"/>
    </source>
</evidence>
<dbReference type="AlphaFoldDB" id="A0A1G2E122"/>
<dbReference type="InterPro" id="IPR010978">
    <property type="entry name" value="tRNA-bd_arm"/>
</dbReference>
<dbReference type="PANTHER" id="PTHR43697">
    <property type="entry name" value="SERYL-TRNA SYNTHETASE"/>
    <property type="match status" value="1"/>
</dbReference>
<evidence type="ECO:0000256" key="7">
    <source>
        <dbReference type="ARBA" id="ARBA00022840"/>
    </source>
</evidence>
<evidence type="ECO:0000256" key="14">
    <source>
        <dbReference type="PIRSR" id="PIRSR001529-2"/>
    </source>
</evidence>
<comment type="subcellular location">
    <subcellularLocation>
        <location evidence="1 12">Cytoplasm</location>
    </subcellularLocation>
</comment>
<dbReference type="HAMAP" id="MF_00176">
    <property type="entry name" value="Ser_tRNA_synth_type1"/>
    <property type="match status" value="1"/>
</dbReference>
<evidence type="ECO:0000256" key="12">
    <source>
        <dbReference type="HAMAP-Rule" id="MF_00176"/>
    </source>
</evidence>
<keyword evidence="9 12" id="KW-0030">Aminoacyl-tRNA synthetase</keyword>
<dbReference type="CDD" id="cd00770">
    <property type="entry name" value="SerRS_core"/>
    <property type="match status" value="1"/>
</dbReference>
<evidence type="ECO:0000256" key="6">
    <source>
        <dbReference type="ARBA" id="ARBA00022741"/>
    </source>
</evidence>
<evidence type="ECO:0000256" key="10">
    <source>
        <dbReference type="ARBA" id="ARBA00047929"/>
    </source>
</evidence>
<comment type="similarity">
    <text evidence="3 12">Belongs to the class-II aminoacyl-tRNA synthetase family. Type-1 seryl-tRNA synthetase subfamily.</text>
</comment>
<keyword evidence="6 12" id="KW-0547">Nucleotide-binding</keyword>
<evidence type="ECO:0000256" key="9">
    <source>
        <dbReference type="ARBA" id="ARBA00023146"/>
    </source>
</evidence>
<dbReference type="Proteomes" id="UP000176755">
    <property type="component" value="Unassembled WGS sequence"/>
</dbReference>
<feature type="binding site" evidence="12">
    <location>
        <position position="382"/>
    </location>
    <ligand>
        <name>L-serine</name>
        <dbReference type="ChEBI" id="CHEBI:33384"/>
    </ligand>
</feature>
<dbReference type="GO" id="GO:0004828">
    <property type="term" value="F:serine-tRNA ligase activity"/>
    <property type="evidence" value="ECO:0007669"/>
    <property type="project" value="UniProtKB-UniRule"/>
</dbReference>
<dbReference type="NCBIfam" id="TIGR00414">
    <property type="entry name" value="serS"/>
    <property type="match status" value="1"/>
</dbReference>
<feature type="binding site" evidence="12 14">
    <location>
        <begin position="347"/>
        <end position="350"/>
    </location>
    <ligand>
        <name>ATP</name>
        <dbReference type="ChEBI" id="CHEBI:30616"/>
    </ligand>
</feature>
<comment type="catalytic activity">
    <reaction evidence="10 12">
        <text>tRNA(Sec) + L-serine + ATP = L-seryl-tRNA(Sec) + AMP + diphosphate + H(+)</text>
        <dbReference type="Rhea" id="RHEA:42580"/>
        <dbReference type="Rhea" id="RHEA-COMP:9742"/>
        <dbReference type="Rhea" id="RHEA-COMP:10128"/>
        <dbReference type="ChEBI" id="CHEBI:15378"/>
        <dbReference type="ChEBI" id="CHEBI:30616"/>
        <dbReference type="ChEBI" id="CHEBI:33019"/>
        <dbReference type="ChEBI" id="CHEBI:33384"/>
        <dbReference type="ChEBI" id="CHEBI:78442"/>
        <dbReference type="ChEBI" id="CHEBI:78533"/>
        <dbReference type="ChEBI" id="CHEBI:456215"/>
        <dbReference type="EC" id="6.1.1.11"/>
    </reaction>
</comment>
<feature type="binding site" evidence="12">
    <location>
        <begin position="229"/>
        <end position="231"/>
    </location>
    <ligand>
        <name>L-serine</name>
        <dbReference type="ChEBI" id="CHEBI:33384"/>
    </ligand>
</feature>
<feature type="coiled-coil region" evidence="15">
    <location>
        <begin position="44"/>
        <end position="101"/>
    </location>
</feature>
<feature type="binding site" evidence="13">
    <location>
        <position position="229"/>
    </location>
    <ligand>
        <name>L-serine</name>
        <dbReference type="ChEBI" id="CHEBI:33384"/>
    </ligand>
</feature>
<dbReference type="InterPro" id="IPR042103">
    <property type="entry name" value="SerRS_1_N_sf"/>
</dbReference>
<feature type="binding site" evidence="12 13">
    <location>
        <position position="283"/>
    </location>
    <ligand>
        <name>L-serine</name>
        <dbReference type="ChEBI" id="CHEBI:33384"/>
    </ligand>
</feature>
<name>A0A1G2E122_9BACT</name>
<keyword evidence="5 12" id="KW-0436">Ligase</keyword>
<dbReference type="UniPathway" id="UPA00906">
    <property type="reaction ID" value="UER00895"/>
</dbReference>
<keyword evidence="4 12" id="KW-0963">Cytoplasm</keyword>
<dbReference type="STRING" id="1801663.A2175_02380"/>
<comment type="caution">
    <text evidence="17">The sequence shown here is derived from an EMBL/GenBank/DDBJ whole genome shotgun (WGS) entry which is preliminary data.</text>
</comment>
<dbReference type="Gene3D" id="3.30.930.10">
    <property type="entry name" value="Bira Bifunctional Protein, Domain 2"/>
    <property type="match status" value="1"/>
</dbReference>
<proteinExistence type="inferred from homology"/>
<evidence type="ECO:0000256" key="2">
    <source>
        <dbReference type="ARBA" id="ARBA00005045"/>
    </source>
</evidence>
<dbReference type="InterPro" id="IPR045864">
    <property type="entry name" value="aa-tRNA-synth_II/BPL/LPL"/>
</dbReference>
<keyword evidence="8 12" id="KW-0648">Protein biosynthesis</keyword>
<evidence type="ECO:0000256" key="13">
    <source>
        <dbReference type="PIRSR" id="PIRSR001529-1"/>
    </source>
</evidence>
<comment type="domain">
    <text evidence="12">Consists of two distinct domains, a catalytic core and a N-terminal extension that is involved in tRNA binding.</text>
</comment>
<dbReference type="GO" id="GO:0005524">
    <property type="term" value="F:ATP binding"/>
    <property type="evidence" value="ECO:0007669"/>
    <property type="project" value="UniProtKB-UniRule"/>
</dbReference>
<comment type="catalytic activity">
    <reaction evidence="11 12">
        <text>tRNA(Ser) + L-serine + ATP = L-seryl-tRNA(Ser) + AMP + diphosphate + H(+)</text>
        <dbReference type="Rhea" id="RHEA:12292"/>
        <dbReference type="Rhea" id="RHEA-COMP:9669"/>
        <dbReference type="Rhea" id="RHEA-COMP:9703"/>
        <dbReference type="ChEBI" id="CHEBI:15378"/>
        <dbReference type="ChEBI" id="CHEBI:30616"/>
        <dbReference type="ChEBI" id="CHEBI:33019"/>
        <dbReference type="ChEBI" id="CHEBI:33384"/>
        <dbReference type="ChEBI" id="CHEBI:78442"/>
        <dbReference type="ChEBI" id="CHEBI:78533"/>
        <dbReference type="ChEBI" id="CHEBI:456215"/>
        <dbReference type="EC" id="6.1.1.11"/>
    </reaction>
</comment>
<feature type="binding site" evidence="13">
    <location>
        <position position="260"/>
    </location>
    <ligand>
        <name>L-serine</name>
        <dbReference type="ChEBI" id="CHEBI:33384"/>
    </ligand>
</feature>
<comment type="function">
    <text evidence="12">Catalyzes the attachment of serine to tRNA(Ser). Is also able to aminoacylate tRNA(Sec) with serine, to form the misacylated tRNA L-seryl-tRNA(Sec), which will be further converted into selenocysteinyl-tRNA(Sec).</text>
</comment>
<feature type="binding site" evidence="12">
    <location>
        <position position="276"/>
    </location>
    <ligand>
        <name>ATP</name>
        <dbReference type="ChEBI" id="CHEBI:30616"/>
    </ligand>
</feature>
<dbReference type="InterPro" id="IPR002317">
    <property type="entry name" value="Ser-tRNA-ligase_type_1"/>
</dbReference>
<feature type="binding site" evidence="12 14">
    <location>
        <begin position="260"/>
        <end position="262"/>
    </location>
    <ligand>
        <name>ATP</name>
        <dbReference type="ChEBI" id="CHEBI:30616"/>
    </ligand>
</feature>